<evidence type="ECO:0000313" key="2">
    <source>
        <dbReference type="Proteomes" id="UP000095282"/>
    </source>
</evidence>
<dbReference type="InterPro" id="IPR007174">
    <property type="entry name" value="Las1"/>
</dbReference>
<evidence type="ECO:0000313" key="3">
    <source>
        <dbReference type="WBParaSite" id="Csp11.Scaffold525.g3052.t1"/>
    </source>
</evidence>
<sequence length="386" mass="44235">MVHAVSKFGIEKKIVDIRHAITHQNCPDIGELRYATTVCLDWLWKNFWVSDARVALTSSNAGTAHLSNTDYEQRNREQQFDASLRAFKTWRHKNLSLSTELEWSQVSELHAIKNYILNDVTSFLTCFTKDQQLILTAHEWRQWKLPGTTSSAETWMVPEQIQSFWEPLFHLMLSMKLGAEIVISLLWRLKEQKISTTSSDQIRAYIRMMLTQFADADVFSPDEWVRILDHLLPVAKNFSRELIDIVMRNCPNLSRKRRNQVHQILTISNIRSSVSPPNMSADAASSSTSHNNTASTPTSSKSKNYHTMDDIQKLMRLRADKNEKPLPDTMTNPGTGIEKCESVDWMDVPFGMAPGQRIETFTVIVDIAEDGTCRKRKAFDTAITLE</sequence>
<name>A0A1I7T738_9PELO</name>
<dbReference type="GO" id="GO:0000460">
    <property type="term" value="P:maturation of 5.8S rRNA"/>
    <property type="evidence" value="ECO:0007669"/>
    <property type="project" value="TreeGrafter"/>
</dbReference>
<dbReference type="eggNOG" id="KOG2425">
    <property type="taxonomic scope" value="Eukaryota"/>
</dbReference>
<reference evidence="3" key="1">
    <citation type="submission" date="2016-11" db="UniProtKB">
        <authorList>
            <consortium name="WormBaseParasite"/>
        </authorList>
    </citation>
    <scope>IDENTIFICATION</scope>
</reference>
<evidence type="ECO:0000256" key="1">
    <source>
        <dbReference type="SAM" id="MobiDB-lite"/>
    </source>
</evidence>
<dbReference type="STRING" id="1561998.A0A1I7T738"/>
<protein>
    <submittedName>
        <fullName evidence="3">GCFC domain-containing protein</fullName>
    </submittedName>
</protein>
<dbReference type="GO" id="GO:0000470">
    <property type="term" value="P:maturation of LSU-rRNA"/>
    <property type="evidence" value="ECO:0007669"/>
    <property type="project" value="TreeGrafter"/>
</dbReference>
<dbReference type="PANTHER" id="PTHR15002:SF0">
    <property type="entry name" value="RIBOSOMAL BIOGENESIS PROTEIN LAS1L"/>
    <property type="match status" value="1"/>
</dbReference>
<dbReference type="Pfam" id="PF04031">
    <property type="entry name" value="Las1"/>
    <property type="match status" value="1"/>
</dbReference>
<organism evidence="2 3">
    <name type="scientific">Caenorhabditis tropicalis</name>
    <dbReference type="NCBI Taxonomy" id="1561998"/>
    <lineage>
        <taxon>Eukaryota</taxon>
        <taxon>Metazoa</taxon>
        <taxon>Ecdysozoa</taxon>
        <taxon>Nematoda</taxon>
        <taxon>Chromadorea</taxon>
        <taxon>Rhabditida</taxon>
        <taxon>Rhabditina</taxon>
        <taxon>Rhabditomorpha</taxon>
        <taxon>Rhabditoidea</taxon>
        <taxon>Rhabditidae</taxon>
        <taxon>Peloderinae</taxon>
        <taxon>Caenorhabditis</taxon>
    </lineage>
</organism>
<feature type="compositionally biased region" description="Low complexity" evidence="1">
    <location>
        <begin position="280"/>
        <end position="300"/>
    </location>
</feature>
<dbReference type="GO" id="GO:0090730">
    <property type="term" value="C:Las1 complex"/>
    <property type="evidence" value="ECO:0007669"/>
    <property type="project" value="InterPro"/>
</dbReference>
<dbReference type="AlphaFoldDB" id="A0A1I7T738"/>
<dbReference type="PANTHER" id="PTHR15002">
    <property type="entry name" value="RIBOSOMAL BIOGENESIS PROTEIN LAS1L"/>
    <property type="match status" value="1"/>
</dbReference>
<dbReference type="GO" id="GO:0004519">
    <property type="term" value="F:endonuclease activity"/>
    <property type="evidence" value="ECO:0007669"/>
    <property type="project" value="InterPro"/>
</dbReference>
<dbReference type="GO" id="GO:0030687">
    <property type="term" value="C:preribosome, large subunit precursor"/>
    <property type="evidence" value="ECO:0007669"/>
    <property type="project" value="TreeGrafter"/>
</dbReference>
<dbReference type="WBParaSite" id="Csp11.Scaffold525.g3052.t1">
    <property type="protein sequence ID" value="Csp11.Scaffold525.g3052.t1"/>
    <property type="gene ID" value="Csp11.Scaffold525.g3052"/>
</dbReference>
<dbReference type="Proteomes" id="UP000095282">
    <property type="component" value="Unplaced"/>
</dbReference>
<keyword evidence="2" id="KW-1185">Reference proteome</keyword>
<feature type="region of interest" description="Disordered" evidence="1">
    <location>
        <begin position="272"/>
        <end position="306"/>
    </location>
</feature>
<proteinExistence type="predicted"/>
<accession>A0A1I7T738</accession>